<sequence length="90" mass="10353">MHLIRCCSVLRNIPLIAMAELPDIGGRCDFESCNRLVRKLSYLPVPITALFMVAMAQNNTILAPPRRHHPGRYMLFYARSVVVWERKASR</sequence>
<evidence type="ECO:0000313" key="1">
    <source>
        <dbReference type="EMBL" id="KIH51306.1"/>
    </source>
</evidence>
<proteinExistence type="predicted"/>
<gene>
    <name evidence="1" type="ORF">ANCDUO_18608</name>
</gene>
<accession>A0A0C2G2P2</accession>
<protein>
    <submittedName>
        <fullName evidence="1">Uncharacterized protein</fullName>
    </submittedName>
</protein>
<keyword evidence="2" id="KW-1185">Reference proteome</keyword>
<reference evidence="1 2" key="1">
    <citation type="submission" date="2013-12" db="EMBL/GenBank/DDBJ databases">
        <title>Draft genome of the parsitic nematode Ancylostoma duodenale.</title>
        <authorList>
            <person name="Mitreva M."/>
        </authorList>
    </citation>
    <scope>NUCLEOTIDE SEQUENCE [LARGE SCALE GENOMIC DNA]</scope>
    <source>
        <strain evidence="1 2">Zhejiang</strain>
    </source>
</reference>
<dbReference type="AlphaFoldDB" id="A0A0C2G2P2"/>
<name>A0A0C2G2P2_9BILA</name>
<dbReference type="EMBL" id="KN747002">
    <property type="protein sequence ID" value="KIH51306.1"/>
    <property type="molecule type" value="Genomic_DNA"/>
</dbReference>
<organism evidence="1 2">
    <name type="scientific">Ancylostoma duodenale</name>
    <dbReference type="NCBI Taxonomy" id="51022"/>
    <lineage>
        <taxon>Eukaryota</taxon>
        <taxon>Metazoa</taxon>
        <taxon>Ecdysozoa</taxon>
        <taxon>Nematoda</taxon>
        <taxon>Chromadorea</taxon>
        <taxon>Rhabditida</taxon>
        <taxon>Rhabditina</taxon>
        <taxon>Rhabditomorpha</taxon>
        <taxon>Strongyloidea</taxon>
        <taxon>Ancylostomatidae</taxon>
        <taxon>Ancylostomatinae</taxon>
        <taxon>Ancylostoma</taxon>
    </lineage>
</organism>
<dbReference type="Proteomes" id="UP000054047">
    <property type="component" value="Unassembled WGS sequence"/>
</dbReference>
<evidence type="ECO:0000313" key="2">
    <source>
        <dbReference type="Proteomes" id="UP000054047"/>
    </source>
</evidence>